<dbReference type="EMBL" id="JAAGNZ010000001">
    <property type="protein sequence ID" value="NEU65479.1"/>
    <property type="molecule type" value="Genomic_DNA"/>
</dbReference>
<accession>A0A6M0IBG7</accession>
<dbReference type="InterPro" id="IPR016828">
    <property type="entry name" value="Alpha-L-arabinofuranosidase"/>
</dbReference>
<organism evidence="9 10">
    <name type="scientific">Spirosoma agri</name>
    <dbReference type="NCBI Taxonomy" id="1987381"/>
    <lineage>
        <taxon>Bacteria</taxon>
        <taxon>Pseudomonadati</taxon>
        <taxon>Bacteroidota</taxon>
        <taxon>Cytophagia</taxon>
        <taxon>Cytophagales</taxon>
        <taxon>Cytophagaceae</taxon>
        <taxon>Spirosoma</taxon>
    </lineage>
</organism>
<keyword evidence="3 7" id="KW-0378">Hydrolase</keyword>
<evidence type="ECO:0000313" key="10">
    <source>
        <dbReference type="Proteomes" id="UP000477386"/>
    </source>
</evidence>
<feature type="active site" description="Proton donor" evidence="5">
    <location>
        <position position="222"/>
    </location>
</feature>
<gene>
    <name evidence="9" type="ORF">GK091_01180</name>
</gene>
<evidence type="ECO:0000256" key="7">
    <source>
        <dbReference type="RuleBase" id="RU361187"/>
    </source>
</evidence>
<evidence type="ECO:0000256" key="3">
    <source>
        <dbReference type="ARBA" id="ARBA00022801"/>
    </source>
</evidence>
<protein>
    <submittedName>
        <fullName evidence="9">Family 43 glycosylhydrolase</fullName>
    </submittedName>
</protein>
<evidence type="ECO:0000256" key="6">
    <source>
        <dbReference type="PIRSR" id="PIRSR606710-2"/>
    </source>
</evidence>
<evidence type="ECO:0000256" key="1">
    <source>
        <dbReference type="ARBA" id="ARBA00009865"/>
    </source>
</evidence>
<dbReference type="PANTHER" id="PTHR43817:SF1">
    <property type="entry name" value="HYDROLASE, FAMILY 43, PUTATIVE (AFU_ORTHOLOGUE AFUA_3G01660)-RELATED"/>
    <property type="match status" value="1"/>
</dbReference>
<feature type="active site" description="Proton acceptor" evidence="5">
    <location>
        <position position="49"/>
    </location>
</feature>
<keyword evidence="4 7" id="KW-0326">Glycosidase</keyword>
<feature type="chain" id="PRO_5026667429" evidence="8">
    <location>
        <begin position="23"/>
        <end position="350"/>
    </location>
</feature>
<dbReference type="GO" id="GO:0004553">
    <property type="term" value="F:hydrolase activity, hydrolyzing O-glycosyl compounds"/>
    <property type="evidence" value="ECO:0007669"/>
    <property type="project" value="InterPro"/>
</dbReference>
<feature type="site" description="Important for catalytic activity, responsible for pKa modulation of the active site Glu and correct orientation of both the proton donor and substrate" evidence="6">
    <location>
        <position position="161"/>
    </location>
</feature>
<evidence type="ECO:0000256" key="2">
    <source>
        <dbReference type="ARBA" id="ARBA00022729"/>
    </source>
</evidence>
<dbReference type="SUPFAM" id="SSF75005">
    <property type="entry name" value="Arabinanase/levansucrase/invertase"/>
    <property type="match status" value="1"/>
</dbReference>
<comment type="caution">
    <text evidence="9">The sequence shown here is derived from an EMBL/GenBank/DDBJ whole genome shotgun (WGS) entry which is preliminary data.</text>
</comment>
<dbReference type="AlphaFoldDB" id="A0A6M0IBG7"/>
<evidence type="ECO:0000313" key="9">
    <source>
        <dbReference type="EMBL" id="NEU65479.1"/>
    </source>
</evidence>
<keyword evidence="2 8" id="KW-0732">Signal</keyword>
<sequence length="350" mass="38481">MKHYLFLLVVALVIACKSTDTANTDPTPPVTSVDTTGKFRNPILSPAPDPWVAYKDGFYYVMHTTGNNLRIYKTSSMSRLSAARPITVWTPPTTGPNSRDIWAPELHNVNGTWYIYYAADNNGVDATHRMFVLENKAADPTTGTWTDRGQLNLPDNKWAIDGTLGQINGQLYYAWSGWENDLGGSQNIYICKLTNPYTAEGPRVRVSAPELTWEKQGFGVNEAPEFLPHASKVFLIYSASFCGTDQYALGQLSADTSANLATQTSWTKAQNPVFGPYASGSTYGPGHNSFFTTPDAKENWLVYHANAAPGQGCGDFRSARMQPFSWKTDGSPDFGTPVNLADYVKRPSGE</sequence>
<dbReference type="Gene3D" id="2.115.10.20">
    <property type="entry name" value="Glycosyl hydrolase domain, family 43"/>
    <property type="match status" value="1"/>
</dbReference>
<dbReference type="PANTHER" id="PTHR43817">
    <property type="entry name" value="GLYCOSYL HYDROLASE"/>
    <property type="match status" value="1"/>
</dbReference>
<dbReference type="PROSITE" id="PS51257">
    <property type="entry name" value="PROKAR_LIPOPROTEIN"/>
    <property type="match status" value="1"/>
</dbReference>
<proteinExistence type="inferred from homology"/>
<evidence type="ECO:0000256" key="4">
    <source>
        <dbReference type="ARBA" id="ARBA00023295"/>
    </source>
</evidence>
<dbReference type="Pfam" id="PF04616">
    <property type="entry name" value="Glyco_hydro_43"/>
    <property type="match status" value="1"/>
</dbReference>
<dbReference type="CDD" id="cd18820">
    <property type="entry name" value="GH43_LbAraf43-like"/>
    <property type="match status" value="1"/>
</dbReference>
<dbReference type="InterPro" id="IPR023296">
    <property type="entry name" value="Glyco_hydro_beta-prop_sf"/>
</dbReference>
<dbReference type="GO" id="GO:0005975">
    <property type="term" value="P:carbohydrate metabolic process"/>
    <property type="evidence" value="ECO:0007669"/>
    <property type="project" value="InterPro"/>
</dbReference>
<evidence type="ECO:0000256" key="5">
    <source>
        <dbReference type="PIRSR" id="PIRSR606710-1"/>
    </source>
</evidence>
<reference evidence="9 10" key="1">
    <citation type="submission" date="2020-02" db="EMBL/GenBank/DDBJ databases">
        <title>Draft genome sequence of two Spirosoma agri KCTC 52727 and Spirosoma terrae KCTC 52035.</title>
        <authorList>
            <person name="Rojas J."/>
            <person name="Ambika Manirajan B."/>
            <person name="Ratering S."/>
            <person name="Suarez C."/>
            <person name="Schnell S."/>
        </authorList>
    </citation>
    <scope>NUCLEOTIDE SEQUENCE [LARGE SCALE GENOMIC DNA]</scope>
    <source>
        <strain evidence="9 10">KCTC 52727</strain>
    </source>
</reference>
<keyword evidence="10" id="KW-1185">Reference proteome</keyword>
<name>A0A6M0IBG7_9BACT</name>
<evidence type="ECO:0000256" key="8">
    <source>
        <dbReference type="SAM" id="SignalP"/>
    </source>
</evidence>
<dbReference type="PIRSF" id="PIRSF025414">
    <property type="entry name" value="Alpha-L-arabinofuranosidase"/>
    <property type="match status" value="1"/>
</dbReference>
<dbReference type="Proteomes" id="UP000477386">
    <property type="component" value="Unassembled WGS sequence"/>
</dbReference>
<dbReference type="InterPro" id="IPR006710">
    <property type="entry name" value="Glyco_hydro_43"/>
</dbReference>
<comment type="similarity">
    <text evidence="1 7">Belongs to the glycosyl hydrolase 43 family.</text>
</comment>
<dbReference type="RefSeq" id="WP_164034808.1">
    <property type="nucleotide sequence ID" value="NZ_JAAGNZ010000001.1"/>
</dbReference>
<feature type="signal peptide" evidence="8">
    <location>
        <begin position="1"/>
        <end position="22"/>
    </location>
</feature>